<dbReference type="EMBL" id="UYRU01076497">
    <property type="protein sequence ID" value="VDN27004.1"/>
    <property type="molecule type" value="Genomic_DNA"/>
</dbReference>
<gene>
    <name evidence="1" type="ORF">DILT_LOCUS14921</name>
</gene>
<evidence type="ECO:0000313" key="2">
    <source>
        <dbReference type="Proteomes" id="UP000281553"/>
    </source>
</evidence>
<reference evidence="1 2" key="1">
    <citation type="submission" date="2018-11" db="EMBL/GenBank/DDBJ databases">
        <authorList>
            <consortium name="Pathogen Informatics"/>
        </authorList>
    </citation>
    <scope>NUCLEOTIDE SEQUENCE [LARGE SCALE GENOMIC DNA]</scope>
</reference>
<sequence>MVTLDWGAVSSLSKKPTANDEWDDASGTNRLDADKLKASAFVLAPGSRHVVVGFEVRSHHAALQLT</sequence>
<name>A0A3P7MC52_DIBLA</name>
<organism evidence="1 2">
    <name type="scientific">Dibothriocephalus latus</name>
    <name type="common">Fish tapeworm</name>
    <name type="synonym">Diphyllobothrium latum</name>
    <dbReference type="NCBI Taxonomy" id="60516"/>
    <lineage>
        <taxon>Eukaryota</taxon>
        <taxon>Metazoa</taxon>
        <taxon>Spiralia</taxon>
        <taxon>Lophotrochozoa</taxon>
        <taxon>Platyhelminthes</taxon>
        <taxon>Cestoda</taxon>
        <taxon>Eucestoda</taxon>
        <taxon>Diphyllobothriidea</taxon>
        <taxon>Diphyllobothriidae</taxon>
        <taxon>Dibothriocephalus</taxon>
    </lineage>
</organism>
<dbReference type="OrthoDB" id="407922at2759"/>
<proteinExistence type="predicted"/>
<dbReference type="Proteomes" id="UP000281553">
    <property type="component" value="Unassembled WGS sequence"/>
</dbReference>
<dbReference type="AlphaFoldDB" id="A0A3P7MC52"/>
<protein>
    <submittedName>
        <fullName evidence="1">Uncharacterized protein</fullName>
    </submittedName>
</protein>
<keyword evidence="2" id="KW-1185">Reference proteome</keyword>
<accession>A0A3P7MC52</accession>
<evidence type="ECO:0000313" key="1">
    <source>
        <dbReference type="EMBL" id="VDN27004.1"/>
    </source>
</evidence>